<reference evidence="1 2" key="1">
    <citation type="submission" date="2024-04" db="EMBL/GenBank/DDBJ databases">
        <title>Tritrichomonas musculus Genome.</title>
        <authorList>
            <person name="Alves-Ferreira E."/>
            <person name="Grigg M."/>
            <person name="Lorenzi H."/>
            <person name="Galac M."/>
        </authorList>
    </citation>
    <scope>NUCLEOTIDE SEQUENCE [LARGE SCALE GENOMIC DNA]</scope>
    <source>
        <strain evidence="1 2">EAF2021</strain>
    </source>
</reference>
<organism evidence="1 2">
    <name type="scientific">Tritrichomonas musculus</name>
    <dbReference type="NCBI Taxonomy" id="1915356"/>
    <lineage>
        <taxon>Eukaryota</taxon>
        <taxon>Metamonada</taxon>
        <taxon>Parabasalia</taxon>
        <taxon>Tritrichomonadida</taxon>
        <taxon>Tritrichomonadidae</taxon>
        <taxon>Tritrichomonas</taxon>
    </lineage>
</organism>
<dbReference type="InterPro" id="IPR036770">
    <property type="entry name" value="Ankyrin_rpt-contain_sf"/>
</dbReference>
<sequence length="370" mass="44472">MSIAKYIEQTRTVNENLLRFLEKIEEEEGSHDINIFKELKTRDNPHEIRLFLRILLQIYNNHGGNSNLFNKVEQILKFFKDKIQQFYSNSEIFDIFASNKRILLFLIKEKMMIFDEYIFNKITTNNKYIDAKYPQYFVNEIKPFMNSAFLLQKNKLIEELKNDLPENHEINRENGVNEYYICKLIRLDLVEDFIVYVNKTNYPLKSIIMPSIYETNPFLIKKQKEITLIKYAAFYGSIQIFQYLILNGVCMDSSLWPYVIHSNNQELFSILENEKFGDSNLNLFLNCFDESIKCHHNSIANYIKENWLNESKRQSLFFFKYYNFEFIELIDISMIEFCFLCKYNYYDLVKLLLKDGNLNVNQKIIFKSFN</sequence>
<gene>
    <name evidence="1" type="ORF">M9Y10_003399</name>
</gene>
<comment type="caution">
    <text evidence="1">The sequence shown here is derived from an EMBL/GenBank/DDBJ whole genome shotgun (WGS) entry which is preliminary data.</text>
</comment>
<evidence type="ECO:0008006" key="3">
    <source>
        <dbReference type="Google" id="ProtNLM"/>
    </source>
</evidence>
<dbReference type="EMBL" id="JAPFFF010000010">
    <property type="protein sequence ID" value="KAK8880712.1"/>
    <property type="molecule type" value="Genomic_DNA"/>
</dbReference>
<proteinExistence type="predicted"/>
<evidence type="ECO:0000313" key="2">
    <source>
        <dbReference type="Proteomes" id="UP001470230"/>
    </source>
</evidence>
<evidence type="ECO:0000313" key="1">
    <source>
        <dbReference type="EMBL" id="KAK8880712.1"/>
    </source>
</evidence>
<dbReference type="Proteomes" id="UP001470230">
    <property type="component" value="Unassembled WGS sequence"/>
</dbReference>
<name>A0ABR2JR56_9EUKA</name>
<protein>
    <recommendedName>
        <fullName evidence="3">DUF3447 domain-containing protein</fullName>
    </recommendedName>
</protein>
<accession>A0ABR2JR56</accession>
<dbReference type="SUPFAM" id="SSF48403">
    <property type="entry name" value="Ankyrin repeat"/>
    <property type="match status" value="1"/>
</dbReference>
<keyword evidence="2" id="KW-1185">Reference proteome</keyword>